<dbReference type="EMBL" id="LAZR01006648">
    <property type="protein sequence ID" value="KKM90629.1"/>
    <property type="molecule type" value="Genomic_DNA"/>
</dbReference>
<name>A0A0F9P9J7_9ZZZZ</name>
<proteinExistence type="predicted"/>
<keyword evidence="1" id="KW-1133">Transmembrane helix</keyword>
<evidence type="ECO:0000313" key="4">
    <source>
        <dbReference type="EMBL" id="KKN21132.1"/>
    </source>
</evidence>
<dbReference type="AlphaFoldDB" id="A0A0F9P9J7"/>
<feature type="transmembrane region" description="Helical" evidence="1">
    <location>
        <begin position="25"/>
        <end position="45"/>
    </location>
</feature>
<sequence length="64" mass="7348">MKDEKRVPVIDHDLAELQAKRHFKVCLVVSILFLIFYFGLGNFIAGTPEPEFWLRIEAAISASR</sequence>
<gene>
    <name evidence="4" type="ORF">LCGC14_0928400</name>
    <name evidence="3" type="ORF">LCGC14_1021180</name>
    <name evidence="2" type="ORF">LCGC14_1236780</name>
</gene>
<keyword evidence="1" id="KW-0812">Transmembrane</keyword>
<dbReference type="EMBL" id="LAZR01003176">
    <property type="protein sequence ID" value="KKN21132.1"/>
    <property type="molecule type" value="Genomic_DNA"/>
</dbReference>
<keyword evidence="1" id="KW-0472">Membrane</keyword>
<reference evidence="4" key="1">
    <citation type="journal article" date="2015" name="Nature">
        <title>Complex archaea that bridge the gap between prokaryotes and eukaryotes.</title>
        <authorList>
            <person name="Spang A."/>
            <person name="Saw J.H."/>
            <person name="Jorgensen S.L."/>
            <person name="Zaremba-Niedzwiedzka K."/>
            <person name="Martijn J."/>
            <person name="Lind A.E."/>
            <person name="van Eijk R."/>
            <person name="Schleper C."/>
            <person name="Guy L."/>
            <person name="Ettema T.J."/>
        </authorList>
    </citation>
    <scope>NUCLEOTIDE SEQUENCE</scope>
</reference>
<dbReference type="EMBL" id="LAZR01004081">
    <property type="protein sequence ID" value="KKN11980.1"/>
    <property type="molecule type" value="Genomic_DNA"/>
</dbReference>
<accession>A0A0F9P9J7</accession>
<protein>
    <submittedName>
        <fullName evidence="4">Uncharacterized protein</fullName>
    </submittedName>
</protein>
<evidence type="ECO:0000313" key="3">
    <source>
        <dbReference type="EMBL" id="KKN11980.1"/>
    </source>
</evidence>
<evidence type="ECO:0000313" key="2">
    <source>
        <dbReference type="EMBL" id="KKM90629.1"/>
    </source>
</evidence>
<organism evidence="4">
    <name type="scientific">marine sediment metagenome</name>
    <dbReference type="NCBI Taxonomy" id="412755"/>
    <lineage>
        <taxon>unclassified sequences</taxon>
        <taxon>metagenomes</taxon>
        <taxon>ecological metagenomes</taxon>
    </lineage>
</organism>
<comment type="caution">
    <text evidence="4">The sequence shown here is derived from an EMBL/GenBank/DDBJ whole genome shotgun (WGS) entry which is preliminary data.</text>
</comment>
<evidence type="ECO:0000256" key="1">
    <source>
        <dbReference type="SAM" id="Phobius"/>
    </source>
</evidence>